<dbReference type="PANTHER" id="PTHR48079">
    <property type="entry name" value="PROTEIN YEEZ"/>
    <property type="match status" value="1"/>
</dbReference>
<dbReference type="PANTHER" id="PTHR48079:SF6">
    <property type="entry name" value="NAD(P)-BINDING DOMAIN-CONTAINING PROTEIN-RELATED"/>
    <property type="match status" value="1"/>
</dbReference>
<reference evidence="1 2" key="1">
    <citation type="submission" date="2022-09" db="EMBL/GenBank/DDBJ databases">
        <authorList>
            <person name="Palmer J.M."/>
        </authorList>
    </citation>
    <scope>NUCLEOTIDE SEQUENCE [LARGE SCALE GENOMIC DNA]</scope>
    <source>
        <strain evidence="1 2">DSM 7382</strain>
    </source>
</reference>
<dbReference type="AlphaFoldDB" id="A0AAW0GBK5"/>
<dbReference type="Proteomes" id="UP001385951">
    <property type="component" value="Unassembled WGS sequence"/>
</dbReference>
<dbReference type="GO" id="GO:0005737">
    <property type="term" value="C:cytoplasm"/>
    <property type="evidence" value="ECO:0007669"/>
    <property type="project" value="TreeGrafter"/>
</dbReference>
<name>A0AAW0GBK5_9APHY</name>
<dbReference type="SUPFAM" id="SSF51735">
    <property type="entry name" value="NAD(P)-binding Rossmann-fold domains"/>
    <property type="match status" value="1"/>
</dbReference>
<gene>
    <name evidence="1" type="ORF">QCA50_007715</name>
</gene>
<sequence length="347" mass="37705">MGHPTIFLLGATGYIGSDFLVQLGRTLPHLPVYALVRTPSSERRAWLSATHPNLTVVEGTLDSVEVIERQTENADIVINIASCDHVPSSQAILSGMTKRSAKKPGDPPLLLHISGCGCLSDNAQGNAAKDLKIYSDLDLDLELLPKGNPHLEVDLPIFRANGRKENPIRTAIIIPAVVYGVGTGIQKTPTWARMFLQFTKANGHSGTFGPGLNSMSNIHVKDVTSAILAVLKVALEGKADEGLGLYFVACNETRPSWHDIASAMGDYLYQKGVLPEPGSHPFSREFLDSMRTTDLSHDGHSEGWSELGSNQYAKSDRLDKIGWKPVETMRNNFLDALKESLDVALQA</sequence>
<evidence type="ECO:0000313" key="1">
    <source>
        <dbReference type="EMBL" id="KAK7689024.1"/>
    </source>
</evidence>
<protein>
    <recommendedName>
        <fullName evidence="3">NmrA-like domain-containing protein</fullName>
    </recommendedName>
</protein>
<organism evidence="1 2">
    <name type="scientific">Cerrena zonata</name>
    <dbReference type="NCBI Taxonomy" id="2478898"/>
    <lineage>
        <taxon>Eukaryota</taxon>
        <taxon>Fungi</taxon>
        <taxon>Dikarya</taxon>
        <taxon>Basidiomycota</taxon>
        <taxon>Agaricomycotina</taxon>
        <taxon>Agaricomycetes</taxon>
        <taxon>Polyporales</taxon>
        <taxon>Cerrenaceae</taxon>
        <taxon>Cerrena</taxon>
    </lineage>
</organism>
<dbReference type="Gene3D" id="3.40.50.720">
    <property type="entry name" value="NAD(P)-binding Rossmann-like Domain"/>
    <property type="match status" value="2"/>
</dbReference>
<dbReference type="InterPro" id="IPR036291">
    <property type="entry name" value="NAD(P)-bd_dom_sf"/>
</dbReference>
<evidence type="ECO:0000313" key="2">
    <source>
        <dbReference type="Proteomes" id="UP001385951"/>
    </source>
</evidence>
<proteinExistence type="predicted"/>
<keyword evidence="2" id="KW-1185">Reference proteome</keyword>
<dbReference type="EMBL" id="JASBNA010000009">
    <property type="protein sequence ID" value="KAK7689024.1"/>
    <property type="molecule type" value="Genomic_DNA"/>
</dbReference>
<comment type="caution">
    <text evidence="1">The sequence shown here is derived from an EMBL/GenBank/DDBJ whole genome shotgun (WGS) entry which is preliminary data.</text>
</comment>
<dbReference type="GO" id="GO:0004029">
    <property type="term" value="F:aldehyde dehydrogenase (NAD+) activity"/>
    <property type="evidence" value="ECO:0007669"/>
    <property type="project" value="TreeGrafter"/>
</dbReference>
<evidence type="ECO:0008006" key="3">
    <source>
        <dbReference type="Google" id="ProtNLM"/>
    </source>
</evidence>
<dbReference type="InterPro" id="IPR051783">
    <property type="entry name" value="NAD(P)-dependent_oxidoreduct"/>
</dbReference>
<accession>A0AAW0GBK5</accession>